<feature type="region of interest" description="Disordered" evidence="2">
    <location>
        <begin position="1"/>
        <end position="32"/>
    </location>
</feature>
<dbReference type="AlphaFoldDB" id="A0A834SM14"/>
<dbReference type="Gene3D" id="1.10.238.200">
    <property type="entry name" value="Cullin, PONY binding domain"/>
    <property type="match status" value="1"/>
</dbReference>
<sequence length="226" mass="26495">MPRPSKRKAAPPVRSSDVDPSVRPAPKKSRTKQIDKIDHLFDTYSNKSIGLIDPAGIEFLCSDLGLAHTDVRILILAWKMKAEKQGYFSKEEWQRGLKCLGVDTLPKLKKAVLELEKEVIKSDYFEDFYIYSFQYCLTEDMQRSVDIDTMCELLDIVLRSQFPTQVNLLIEYLKSQSDYKALNLDQWRNFYRFFKEVNFLDLASYDPTQAWPVILDTFVEWLNERK</sequence>
<comment type="caution">
    <text evidence="4">The sequence shown here is derived from an EMBL/GenBank/DDBJ whole genome shotgun (WGS) entry which is preliminary data.</text>
</comment>
<dbReference type="InterPro" id="IPR014764">
    <property type="entry name" value="DCN-prot"/>
</dbReference>
<evidence type="ECO:0000313" key="5">
    <source>
        <dbReference type="Proteomes" id="UP000634136"/>
    </source>
</evidence>
<dbReference type="InterPro" id="IPR042460">
    <property type="entry name" value="DCN1-like_PONY"/>
</dbReference>
<dbReference type="OrthoDB" id="286637at2759"/>
<dbReference type="Proteomes" id="UP000634136">
    <property type="component" value="Unassembled WGS sequence"/>
</dbReference>
<dbReference type="GO" id="GO:0097602">
    <property type="term" value="F:cullin family protein binding"/>
    <property type="evidence" value="ECO:0007669"/>
    <property type="project" value="TreeGrafter"/>
</dbReference>
<evidence type="ECO:0000313" key="4">
    <source>
        <dbReference type="EMBL" id="KAF7806499.1"/>
    </source>
</evidence>
<protein>
    <recommendedName>
        <fullName evidence="1">Defective in cullin neddylation protein</fullName>
    </recommendedName>
</protein>
<dbReference type="PANTHER" id="PTHR12281:SF33">
    <property type="entry name" value="DEFECTIVE IN CULLIN NEDDYLATION PROTEIN"/>
    <property type="match status" value="1"/>
</dbReference>
<reference evidence="4" key="1">
    <citation type="submission" date="2020-09" db="EMBL/GenBank/DDBJ databases">
        <title>Genome-Enabled Discovery of Anthraquinone Biosynthesis in Senna tora.</title>
        <authorList>
            <person name="Kang S.-H."/>
            <person name="Pandey R.P."/>
            <person name="Lee C.-M."/>
            <person name="Sim J.-S."/>
            <person name="Jeong J.-T."/>
            <person name="Choi B.-S."/>
            <person name="Jung M."/>
            <person name="Ginzburg D."/>
            <person name="Zhao K."/>
            <person name="Won S.Y."/>
            <person name="Oh T.-J."/>
            <person name="Yu Y."/>
            <person name="Kim N.-H."/>
            <person name="Lee O.R."/>
            <person name="Lee T.-H."/>
            <person name="Bashyal P."/>
            <person name="Kim T.-S."/>
            <person name="Lee W.-H."/>
            <person name="Kawkins C."/>
            <person name="Kim C.-K."/>
            <person name="Kim J.S."/>
            <person name="Ahn B.O."/>
            <person name="Rhee S.Y."/>
            <person name="Sohng J.K."/>
        </authorList>
    </citation>
    <scope>NUCLEOTIDE SEQUENCE</scope>
    <source>
        <tissue evidence="4">Leaf</tissue>
    </source>
</reference>
<proteinExistence type="predicted"/>
<feature type="domain" description="DCUN1" evidence="3">
    <location>
        <begin position="32"/>
        <end position="223"/>
    </location>
</feature>
<accession>A0A834SM14</accession>
<gene>
    <name evidence="4" type="ORF">G2W53_038660</name>
</gene>
<dbReference type="EMBL" id="JAAIUW010000012">
    <property type="protein sequence ID" value="KAF7806499.1"/>
    <property type="molecule type" value="Genomic_DNA"/>
</dbReference>
<evidence type="ECO:0000256" key="2">
    <source>
        <dbReference type="SAM" id="MobiDB-lite"/>
    </source>
</evidence>
<dbReference type="GO" id="GO:0031624">
    <property type="term" value="F:ubiquitin conjugating enzyme binding"/>
    <property type="evidence" value="ECO:0007669"/>
    <property type="project" value="TreeGrafter"/>
</dbReference>
<dbReference type="InterPro" id="IPR005176">
    <property type="entry name" value="PONY_dom"/>
</dbReference>
<name>A0A834SM14_9FABA</name>
<organism evidence="4 5">
    <name type="scientific">Senna tora</name>
    <dbReference type="NCBI Taxonomy" id="362788"/>
    <lineage>
        <taxon>Eukaryota</taxon>
        <taxon>Viridiplantae</taxon>
        <taxon>Streptophyta</taxon>
        <taxon>Embryophyta</taxon>
        <taxon>Tracheophyta</taxon>
        <taxon>Spermatophyta</taxon>
        <taxon>Magnoliopsida</taxon>
        <taxon>eudicotyledons</taxon>
        <taxon>Gunneridae</taxon>
        <taxon>Pentapetalae</taxon>
        <taxon>rosids</taxon>
        <taxon>fabids</taxon>
        <taxon>Fabales</taxon>
        <taxon>Fabaceae</taxon>
        <taxon>Caesalpinioideae</taxon>
        <taxon>Cassia clade</taxon>
        <taxon>Senna</taxon>
    </lineage>
</organism>
<dbReference type="PROSITE" id="PS51229">
    <property type="entry name" value="DCUN1"/>
    <property type="match status" value="1"/>
</dbReference>
<keyword evidence="5" id="KW-1185">Reference proteome</keyword>
<dbReference type="GO" id="GO:0000151">
    <property type="term" value="C:ubiquitin ligase complex"/>
    <property type="evidence" value="ECO:0007669"/>
    <property type="project" value="TreeGrafter"/>
</dbReference>
<dbReference type="GO" id="GO:0032182">
    <property type="term" value="F:ubiquitin-like protein binding"/>
    <property type="evidence" value="ECO:0007669"/>
    <property type="project" value="TreeGrafter"/>
</dbReference>
<comment type="function">
    <text evidence="1">Neddylation of cullins play an essential role in the regulation of SCF-type complexes activity.</text>
</comment>
<dbReference type="PANTHER" id="PTHR12281">
    <property type="entry name" value="RP42 RELATED"/>
    <property type="match status" value="1"/>
</dbReference>
<dbReference type="GO" id="GO:0045116">
    <property type="term" value="P:protein neddylation"/>
    <property type="evidence" value="ECO:0007669"/>
    <property type="project" value="TreeGrafter"/>
</dbReference>
<evidence type="ECO:0000259" key="3">
    <source>
        <dbReference type="PROSITE" id="PS51229"/>
    </source>
</evidence>
<dbReference type="Pfam" id="PF03556">
    <property type="entry name" value="Cullin_binding"/>
    <property type="match status" value="1"/>
</dbReference>
<dbReference type="Gene3D" id="1.10.238.10">
    <property type="entry name" value="EF-hand"/>
    <property type="match status" value="1"/>
</dbReference>
<evidence type="ECO:0000256" key="1">
    <source>
        <dbReference type="RuleBase" id="RU410713"/>
    </source>
</evidence>